<gene>
    <name evidence="2" type="ORF">GW587_25100</name>
</gene>
<dbReference type="InterPro" id="IPR046641">
    <property type="entry name" value="DUF6753"/>
</dbReference>
<reference evidence="2 3" key="1">
    <citation type="submission" date="2020-01" db="EMBL/GenBank/DDBJ databases">
        <authorList>
            <person name="Lee S.D."/>
        </authorList>
    </citation>
    <scope>NUCLEOTIDE SEQUENCE [LARGE SCALE GENOMIC DNA]</scope>
    <source>
        <strain evidence="2 3">SAP-35</strain>
    </source>
</reference>
<reference evidence="3" key="2">
    <citation type="submission" date="2023-07" db="EMBL/GenBank/DDBJ databases">
        <title>Duganella aceri sp. nov., isolated from tree sap.</title>
        <authorList>
            <person name="Kim I.S."/>
        </authorList>
    </citation>
    <scope>NUCLEOTIDE SEQUENCE [LARGE SCALE GENOMIC DNA]</scope>
    <source>
        <strain evidence="3">SAP-35</strain>
    </source>
</reference>
<dbReference type="EMBL" id="JAADJT010000013">
    <property type="protein sequence ID" value="NGZ87525.1"/>
    <property type="molecule type" value="Genomic_DNA"/>
</dbReference>
<name>A0ABX0FT07_9BURK</name>
<comment type="caution">
    <text evidence="2">The sequence shown here is derived from an EMBL/GenBank/DDBJ whole genome shotgun (WGS) entry which is preliminary data.</text>
</comment>
<dbReference type="Pfam" id="PF20538">
    <property type="entry name" value="DUF6753"/>
    <property type="match status" value="1"/>
</dbReference>
<keyword evidence="1" id="KW-1133">Transmembrane helix</keyword>
<sequence length="213" mass="23637">MNELEDSFAKLLGRQPTDAERHQLYQVRDALALKNNDALWLILMALQYHQTMYARFPELIKQAAVETLRQFQQTAEGTLTSAKESAKAELAKAVSTAARDVARLTAARQAATWIAACLLGCSVTLGTFGWYIHRMAYEAGYDKGYGEAYADTKDDKAAAAWANTPQGKAAYHLALAGSIDRLARCDQPGWKTEHGICYVYPTPLGKIYGWKIR</sequence>
<accession>A0ABX0FT07</accession>
<dbReference type="RefSeq" id="WP_166107652.1">
    <property type="nucleotide sequence ID" value="NZ_JAADJT010000013.1"/>
</dbReference>
<feature type="transmembrane region" description="Helical" evidence="1">
    <location>
        <begin position="110"/>
        <end position="132"/>
    </location>
</feature>
<evidence type="ECO:0000313" key="3">
    <source>
        <dbReference type="Proteomes" id="UP000666369"/>
    </source>
</evidence>
<keyword evidence="3" id="KW-1185">Reference proteome</keyword>
<evidence type="ECO:0000313" key="2">
    <source>
        <dbReference type="EMBL" id="NGZ87525.1"/>
    </source>
</evidence>
<proteinExistence type="predicted"/>
<dbReference type="Proteomes" id="UP000666369">
    <property type="component" value="Unassembled WGS sequence"/>
</dbReference>
<keyword evidence="1" id="KW-0812">Transmembrane</keyword>
<keyword evidence="1" id="KW-0472">Membrane</keyword>
<protein>
    <submittedName>
        <fullName evidence="2">Protein mobE</fullName>
    </submittedName>
</protein>
<organism evidence="2 3">
    <name type="scientific">Duganella aceris</name>
    <dbReference type="NCBI Taxonomy" id="2703883"/>
    <lineage>
        <taxon>Bacteria</taxon>
        <taxon>Pseudomonadati</taxon>
        <taxon>Pseudomonadota</taxon>
        <taxon>Betaproteobacteria</taxon>
        <taxon>Burkholderiales</taxon>
        <taxon>Oxalobacteraceae</taxon>
        <taxon>Telluria group</taxon>
        <taxon>Duganella</taxon>
    </lineage>
</organism>
<evidence type="ECO:0000256" key="1">
    <source>
        <dbReference type="SAM" id="Phobius"/>
    </source>
</evidence>